<dbReference type="EMBL" id="LAZR01016256">
    <property type="protein sequence ID" value="KKM05289.1"/>
    <property type="molecule type" value="Genomic_DNA"/>
</dbReference>
<dbReference type="AlphaFoldDB" id="A0A0F9H2N9"/>
<protein>
    <submittedName>
        <fullName evidence="1">Uncharacterized protein</fullName>
    </submittedName>
</protein>
<proteinExistence type="predicted"/>
<organism evidence="1">
    <name type="scientific">marine sediment metagenome</name>
    <dbReference type="NCBI Taxonomy" id="412755"/>
    <lineage>
        <taxon>unclassified sequences</taxon>
        <taxon>metagenomes</taxon>
        <taxon>ecological metagenomes</taxon>
    </lineage>
</organism>
<gene>
    <name evidence="1" type="ORF">LCGC14_1755660</name>
</gene>
<accession>A0A0F9H2N9</accession>
<evidence type="ECO:0000313" key="1">
    <source>
        <dbReference type="EMBL" id="KKM05289.1"/>
    </source>
</evidence>
<name>A0A0F9H2N9_9ZZZZ</name>
<sequence>MAAPKTGDPRVGIRVTAPLASIVAGATTTMLYQGTPGTTFIIRKISWNNRNGAASRLRIGSTNSAVGGVAGVFTQRLVEIFMPAGQHGFVDEDDGLPGWEYRISDDEFSDSVGQATVAAAAINDVQVQLELEVFGAQ</sequence>
<reference evidence="1" key="1">
    <citation type="journal article" date="2015" name="Nature">
        <title>Complex archaea that bridge the gap between prokaryotes and eukaryotes.</title>
        <authorList>
            <person name="Spang A."/>
            <person name="Saw J.H."/>
            <person name="Jorgensen S.L."/>
            <person name="Zaremba-Niedzwiedzka K."/>
            <person name="Martijn J."/>
            <person name="Lind A.E."/>
            <person name="van Eijk R."/>
            <person name="Schleper C."/>
            <person name="Guy L."/>
            <person name="Ettema T.J."/>
        </authorList>
    </citation>
    <scope>NUCLEOTIDE SEQUENCE</scope>
</reference>
<comment type="caution">
    <text evidence="1">The sequence shown here is derived from an EMBL/GenBank/DDBJ whole genome shotgun (WGS) entry which is preliminary data.</text>
</comment>